<proteinExistence type="predicted"/>
<evidence type="ECO:0000313" key="1">
    <source>
        <dbReference type="EMBL" id="TWT69229.1"/>
    </source>
</evidence>
<name>A0A5C5Y349_9PLAN</name>
<keyword evidence="2" id="KW-1185">Reference proteome</keyword>
<protein>
    <submittedName>
        <fullName evidence="1">Uncharacterized protein</fullName>
    </submittedName>
</protein>
<sequence length="117" mass="13012">MPTRRLGERVERPGFYLFFGGFRNEAAIGPAAARCFNVTTKHVHKGAVAYRTATSRGINFTVAVVGKRFGDFNWRKLGRRFHPNPAIFSTPSWFFLADKWPTLSSASADCVALSAKT</sequence>
<comment type="caution">
    <text evidence="1">The sequence shown here is derived from an EMBL/GenBank/DDBJ whole genome shotgun (WGS) entry which is preliminary data.</text>
</comment>
<dbReference type="AlphaFoldDB" id="A0A5C5Y349"/>
<accession>A0A5C5Y349</accession>
<evidence type="ECO:0000313" key="2">
    <source>
        <dbReference type="Proteomes" id="UP000317238"/>
    </source>
</evidence>
<organism evidence="1 2">
    <name type="scientific">Crateriforma conspicua</name>
    <dbReference type="NCBI Taxonomy" id="2527996"/>
    <lineage>
        <taxon>Bacteria</taxon>
        <taxon>Pseudomonadati</taxon>
        <taxon>Planctomycetota</taxon>
        <taxon>Planctomycetia</taxon>
        <taxon>Planctomycetales</taxon>
        <taxon>Planctomycetaceae</taxon>
        <taxon>Crateriforma</taxon>
    </lineage>
</organism>
<gene>
    <name evidence="1" type="ORF">Pan14r_15140</name>
</gene>
<reference evidence="1 2" key="1">
    <citation type="submission" date="2019-02" db="EMBL/GenBank/DDBJ databases">
        <title>Deep-cultivation of Planctomycetes and their phenomic and genomic characterization uncovers novel biology.</title>
        <authorList>
            <person name="Wiegand S."/>
            <person name="Jogler M."/>
            <person name="Boedeker C."/>
            <person name="Pinto D."/>
            <person name="Vollmers J."/>
            <person name="Rivas-Marin E."/>
            <person name="Kohn T."/>
            <person name="Peeters S.H."/>
            <person name="Heuer A."/>
            <person name="Rast P."/>
            <person name="Oberbeckmann S."/>
            <person name="Bunk B."/>
            <person name="Jeske O."/>
            <person name="Meyerdierks A."/>
            <person name="Storesund J.E."/>
            <person name="Kallscheuer N."/>
            <person name="Luecker S."/>
            <person name="Lage O.M."/>
            <person name="Pohl T."/>
            <person name="Merkel B.J."/>
            <person name="Hornburger P."/>
            <person name="Mueller R.-W."/>
            <person name="Bruemmer F."/>
            <person name="Labrenz M."/>
            <person name="Spormann A.M."/>
            <person name="Op Den Camp H."/>
            <person name="Overmann J."/>
            <person name="Amann R."/>
            <person name="Jetten M.S.M."/>
            <person name="Mascher T."/>
            <person name="Medema M.H."/>
            <person name="Devos D.P."/>
            <person name="Kaster A.-K."/>
            <person name="Ovreas L."/>
            <person name="Rohde M."/>
            <person name="Galperin M.Y."/>
            <person name="Jogler C."/>
        </authorList>
    </citation>
    <scope>NUCLEOTIDE SEQUENCE [LARGE SCALE GENOMIC DNA]</scope>
    <source>
        <strain evidence="1 2">Pan14r</strain>
    </source>
</reference>
<dbReference type="EMBL" id="SJPL01000001">
    <property type="protein sequence ID" value="TWT69229.1"/>
    <property type="molecule type" value="Genomic_DNA"/>
</dbReference>
<dbReference type="Proteomes" id="UP000317238">
    <property type="component" value="Unassembled WGS sequence"/>
</dbReference>